<proteinExistence type="predicted"/>
<keyword evidence="5" id="KW-1185">Reference proteome</keyword>
<evidence type="ECO:0000313" key="5">
    <source>
        <dbReference type="Proteomes" id="UP001316189"/>
    </source>
</evidence>
<dbReference type="Pfam" id="PF13439">
    <property type="entry name" value="Glyco_transf_4"/>
    <property type="match status" value="1"/>
</dbReference>
<evidence type="ECO:0000313" key="4">
    <source>
        <dbReference type="EMBL" id="UUI76077.1"/>
    </source>
</evidence>
<organism evidence="4 5">
    <name type="scientific">Cellulomonas chengniuliangii</name>
    <dbReference type="NCBI Taxonomy" id="2968084"/>
    <lineage>
        <taxon>Bacteria</taxon>
        <taxon>Bacillati</taxon>
        <taxon>Actinomycetota</taxon>
        <taxon>Actinomycetes</taxon>
        <taxon>Micrococcales</taxon>
        <taxon>Cellulomonadaceae</taxon>
        <taxon>Cellulomonas</taxon>
    </lineage>
</organism>
<dbReference type="EMBL" id="CP101988">
    <property type="protein sequence ID" value="UUI76077.1"/>
    <property type="molecule type" value="Genomic_DNA"/>
</dbReference>
<dbReference type="Gene3D" id="3.40.50.2000">
    <property type="entry name" value="Glycogen Phosphorylase B"/>
    <property type="match status" value="2"/>
</dbReference>
<keyword evidence="2" id="KW-0808">Transferase</keyword>
<dbReference type="Pfam" id="PF13692">
    <property type="entry name" value="Glyco_trans_1_4"/>
    <property type="match status" value="1"/>
</dbReference>
<feature type="domain" description="Glycosyltransferase subfamily 4-like N-terminal" evidence="3">
    <location>
        <begin position="21"/>
        <end position="169"/>
    </location>
</feature>
<protein>
    <submittedName>
        <fullName evidence="4">Glycosyltransferase family 4 protein</fullName>
    </submittedName>
</protein>
<evidence type="ECO:0000259" key="3">
    <source>
        <dbReference type="Pfam" id="PF13439"/>
    </source>
</evidence>
<accession>A0ABY5KZY5</accession>
<dbReference type="SUPFAM" id="SSF53756">
    <property type="entry name" value="UDP-Glycosyltransferase/glycogen phosphorylase"/>
    <property type="match status" value="1"/>
</dbReference>
<reference evidence="4 5" key="1">
    <citation type="submission" date="2022-07" db="EMBL/GenBank/DDBJ databases">
        <title>Novel species in genus cellulomonas.</title>
        <authorList>
            <person name="Ye L."/>
        </authorList>
    </citation>
    <scope>NUCLEOTIDE SEQUENCE [LARGE SCALE GENOMIC DNA]</scope>
    <source>
        <strain evidence="5">zg-Y338</strain>
    </source>
</reference>
<gene>
    <name evidence="4" type="ORF">NP064_03995</name>
</gene>
<evidence type="ECO:0000256" key="2">
    <source>
        <dbReference type="ARBA" id="ARBA00022679"/>
    </source>
</evidence>
<name>A0ABY5KZY5_9CELL</name>
<evidence type="ECO:0000256" key="1">
    <source>
        <dbReference type="ARBA" id="ARBA00022676"/>
    </source>
</evidence>
<dbReference type="Proteomes" id="UP001316189">
    <property type="component" value="Chromosome"/>
</dbReference>
<dbReference type="PANTHER" id="PTHR12526">
    <property type="entry name" value="GLYCOSYLTRANSFERASE"/>
    <property type="match status" value="1"/>
</dbReference>
<keyword evidence="1" id="KW-0328">Glycosyltransferase</keyword>
<dbReference type="RefSeq" id="WP_227567805.1">
    <property type="nucleotide sequence ID" value="NZ_CP101988.1"/>
</dbReference>
<dbReference type="InterPro" id="IPR028098">
    <property type="entry name" value="Glyco_trans_4-like_N"/>
</dbReference>
<dbReference type="PANTHER" id="PTHR12526:SF635">
    <property type="entry name" value="GLYCOSYL TRANSFERASE GROUP 1"/>
    <property type="match status" value="1"/>
</dbReference>
<sequence length="359" mass="39539">MGEPLRIAMISYYLPSGSKIGVGFQAHELASELARRGHHVDMISECPPVPGAPYGHRHVRVPGSLRTFRFALAVRRLDLSGYDVLHAHGDDYWLWRRRARLHVRTVHGSCFEEARRIRGAKERLRMVLLGLSEVLAAVVADRTVVVSPQTRRWVPRSDATIPNGVDTRRFHPAPAPRADHPVVLFVGTWHGRKRGADLADAFTRHVLPRHPDAELWMVTRDAPDAPGPGIRVLGALTDQELADAYRAAWLFCLPSSYEGFGIPYAEAMASGLPVVATDNVGARYVTDHGRAGVLTDLPRLGPRLADLLADAEARAALAAAGQARAAEFALSHVADRYEAMFAERPWTARLRAPLRSRAA</sequence>
<dbReference type="CDD" id="cd03801">
    <property type="entry name" value="GT4_PimA-like"/>
    <property type="match status" value="1"/>
</dbReference>